<dbReference type="EMBL" id="CATNWA010000330">
    <property type="protein sequence ID" value="CAI9536571.1"/>
    <property type="molecule type" value="Genomic_DNA"/>
</dbReference>
<proteinExistence type="predicted"/>
<evidence type="ECO:0000313" key="2">
    <source>
        <dbReference type="Proteomes" id="UP001162483"/>
    </source>
</evidence>
<reference evidence="1" key="1">
    <citation type="submission" date="2023-05" db="EMBL/GenBank/DDBJ databases">
        <authorList>
            <person name="Stuckert A."/>
        </authorList>
    </citation>
    <scope>NUCLEOTIDE SEQUENCE</scope>
</reference>
<evidence type="ECO:0000313" key="1">
    <source>
        <dbReference type="EMBL" id="CAI9536571.1"/>
    </source>
</evidence>
<gene>
    <name evidence="1" type="ORF">SPARVUS_LOCUS1043814</name>
</gene>
<dbReference type="Proteomes" id="UP001162483">
    <property type="component" value="Unassembled WGS sequence"/>
</dbReference>
<sequence length="62" mass="6972">MASAVNRWVPADDSSHPVIEEYLRRGRDLFINNTDFSPVCSCTLLCMALPIRTSVKHSHSIL</sequence>
<organism evidence="1 2">
    <name type="scientific">Staurois parvus</name>
    <dbReference type="NCBI Taxonomy" id="386267"/>
    <lineage>
        <taxon>Eukaryota</taxon>
        <taxon>Metazoa</taxon>
        <taxon>Chordata</taxon>
        <taxon>Craniata</taxon>
        <taxon>Vertebrata</taxon>
        <taxon>Euteleostomi</taxon>
        <taxon>Amphibia</taxon>
        <taxon>Batrachia</taxon>
        <taxon>Anura</taxon>
        <taxon>Neobatrachia</taxon>
        <taxon>Ranoidea</taxon>
        <taxon>Ranidae</taxon>
        <taxon>Staurois</taxon>
    </lineage>
</organism>
<keyword evidence="2" id="KW-1185">Reference proteome</keyword>
<accession>A0ABN9APR1</accession>
<comment type="caution">
    <text evidence="1">The sequence shown here is derived from an EMBL/GenBank/DDBJ whole genome shotgun (WGS) entry which is preliminary data.</text>
</comment>
<protein>
    <submittedName>
        <fullName evidence="1">Uncharacterized protein</fullName>
    </submittedName>
</protein>
<name>A0ABN9APR1_9NEOB</name>